<dbReference type="AlphaFoldDB" id="A0A3N4HIL2"/>
<accession>A0A3N4HIL2</accession>
<proteinExistence type="predicted"/>
<sequence length="489" mass="55546">MAITDEYKEIVQNICMFLQEEIQNQDKSLDHFWMQGLYTDFEWKSFVVNRLPSHISTNILSDAVKAKKTSWNALYSTFLQHTLANEALYPDLFDLIRSIQNRKDHFRFIRSITSERGINIKIYLASVDSSQNEALKGKWCRLVSQKNGILEEPEDKTLYEDKLAVLDMDTMTVITDSSKRHSDTTLPILMHLVVNEETFPTQLKRQIRADGTIQIQQLVDYNKLWMEKDWHLVSIVYGAFAGLDYDLNALAKDTLFQVDHRRPCKRSTLRAAKKPSANISQVRPDFQGNVGPVSNIKKGKKHESVSRTLVDGRNYMFDFFVNVLSTFYEGQVKRWRDLAYGASISLEGVSRTAICGMCQDGYSAMLHLDEDDPTHTYGLRFKRPIELKVSEYQFVLPGICIKGSNKVGLIMGQDTGSITVWSGTKLLHTNSVGSSVHLGTGWAPGMVIVQKPRTFLGTHNLHPDSFNNIVSAKEKVELAGHYKGAGYFP</sequence>
<dbReference type="Proteomes" id="UP000275078">
    <property type="component" value="Unassembled WGS sequence"/>
</dbReference>
<reference evidence="1 2" key="1">
    <citation type="journal article" date="2018" name="Nat. Ecol. Evol.">
        <title>Pezizomycetes genomes reveal the molecular basis of ectomycorrhizal truffle lifestyle.</title>
        <authorList>
            <person name="Murat C."/>
            <person name="Payen T."/>
            <person name="Noel B."/>
            <person name="Kuo A."/>
            <person name="Morin E."/>
            <person name="Chen J."/>
            <person name="Kohler A."/>
            <person name="Krizsan K."/>
            <person name="Balestrini R."/>
            <person name="Da Silva C."/>
            <person name="Montanini B."/>
            <person name="Hainaut M."/>
            <person name="Levati E."/>
            <person name="Barry K.W."/>
            <person name="Belfiori B."/>
            <person name="Cichocki N."/>
            <person name="Clum A."/>
            <person name="Dockter R.B."/>
            <person name="Fauchery L."/>
            <person name="Guy J."/>
            <person name="Iotti M."/>
            <person name="Le Tacon F."/>
            <person name="Lindquist E.A."/>
            <person name="Lipzen A."/>
            <person name="Malagnac F."/>
            <person name="Mello A."/>
            <person name="Molinier V."/>
            <person name="Miyauchi S."/>
            <person name="Poulain J."/>
            <person name="Riccioni C."/>
            <person name="Rubini A."/>
            <person name="Sitrit Y."/>
            <person name="Splivallo R."/>
            <person name="Traeger S."/>
            <person name="Wang M."/>
            <person name="Zifcakova L."/>
            <person name="Wipf D."/>
            <person name="Zambonelli A."/>
            <person name="Paolocci F."/>
            <person name="Nowrousian M."/>
            <person name="Ottonello S."/>
            <person name="Baldrian P."/>
            <person name="Spatafora J.W."/>
            <person name="Henrissat B."/>
            <person name="Nagy L.G."/>
            <person name="Aury J.M."/>
            <person name="Wincker P."/>
            <person name="Grigoriev I.V."/>
            <person name="Bonfante P."/>
            <person name="Martin F.M."/>
        </authorList>
    </citation>
    <scope>NUCLEOTIDE SEQUENCE [LARGE SCALE GENOMIC DNA]</scope>
    <source>
        <strain evidence="1 2">RN42</strain>
    </source>
</reference>
<evidence type="ECO:0000313" key="2">
    <source>
        <dbReference type="Proteomes" id="UP000275078"/>
    </source>
</evidence>
<evidence type="ECO:0000313" key="1">
    <source>
        <dbReference type="EMBL" id="RPA73772.1"/>
    </source>
</evidence>
<dbReference type="EMBL" id="ML119811">
    <property type="protein sequence ID" value="RPA73772.1"/>
    <property type="molecule type" value="Genomic_DNA"/>
</dbReference>
<gene>
    <name evidence="1" type="ORF">BJ508DRAFT_333738</name>
</gene>
<organism evidence="1 2">
    <name type="scientific">Ascobolus immersus RN42</name>
    <dbReference type="NCBI Taxonomy" id="1160509"/>
    <lineage>
        <taxon>Eukaryota</taxon>
        <taxon>Fungi</taxon>
        <taxon>Dikarya</taxon>
        <taxon>Ascomycota</taxon>
        <taxon>Pezizomycotina</taxon>
        <taxon>Pezizomycetes</taxon>
        <taxon>Pezizales</taxon>
        <taxon>Ascobolaceae</taxon>
        <taxon>Ascobolus</taxon>
    </lineage>
</organism>
<keyword evidence="2" id="KW-1185">Reference proteome</keyword>
<protein>
    <submittedName>
        <fullName evidence="1">Uncharacterized protein</fullName>
    </submittedName>
</protein>
<name>A0A3N4HIL2_ASCIM</name>